<organism evidence="3">
    <name type="scientific">marine sediment metagenome</name>
    <dbReference type="NCBI Taxonomy" id="412755"/>
    <lineage>
        <taxon>unclassified sequences</taxon>
        <taxon>metagenomes</taxon>
        <taxon>ecological metagenomes</taxon>
    </lineage>
</organism>
<dbReference type="InterPro" id="IPR036291">
    <property type="entry name" value="NAD(P)-bd_dom_sf"/>
</dbReference>
<dbReference type="AlphaFoldDB" id="X1HYS4"/>
<accession>X1HYS4</accession>
<dbReference type="InterPro" id="IPR020831">
    <property type="entry name" value="GlycerAld/Erythrose_P_DH"/>
</dbReference>
<evidence type="ECO:0000256" key="1">
    <source>
        <dbReference type="ARBA" id="ARBA00023002"/>
    </source>
</evidence>
<evidence type="ECO:0000259" key="2">
    <source>
        <dbReference type="SMART" id="SM00846"/>
    </source>
</evidence>
<dbReference type="EMBL" id="BARU01032765">
    <property type="protein sequence ID" value="GAH74597.1"/>
    <property type="molecule type" value="Genomic_DNA"/>
</dbReference>
<dbReference type="SMART" id="SM00846">
    <property type="entry name" value="Gp_dh_N"/>
    <property type="match status" value="1"/>
</dbReference>
<comment type="caution">
    <text evidence="3">The sequence shown here is derived from an EMBL/GenBank/DDBJ whole genome shotgun (WGS) entry which is preliminary data.</text>
</comment>
<name>X1HYS4_9ZZZZ</name>
<protein>
    <recommendedName>
        <fullName evidence="2">Glyceraldehyde 3-phosphate dehydrogenase NAD(P) binding domain-containing protein</fullName>
    </recommendedName>
</protein>
<dbReference type="Gene3D" id="3.40.50.720">
    <property type="entry name" value="NAD(P)-binding Rossmann-like Domain"/>
    <property type="match status" value="1"/>
</dbReference>
<dbReference type="PANTHER" id="PTHR43148">
    <property type="entry name" value="GLYCERALDEHYDE-3-PHOSPHATE DEHYDROGENASE 2"/>
    <property type="match status" value="1"/>
</dbReference>
<sequence length="184" mass="20105">MAIKIGINGFGRIGRLTLRTINQYHSGKLEVVAINDLTDTKTNAHLLKWDSTYGRYPGTVEATEDSIIVDSKEIRVLSERNPGNIPWPDYGVDIVIESTGLFTDGSKAVAHWRGSVKKVIISAPAKNEDITVVLGVNEDQYVPTQHNIISNASCTTNCIAPVVKVLHQSFGISKGLMTTIHAYT</sequence>
<dbReference type="FunFam" id="3.40.50.720:FF:000001">
    <property type="entry name" value="Glyceraldehyde-3-phosphate dehydrogenase"/>
    <property type="match status" value="1"/>
</dbReference>
<feature type="non-terminal residue" evidence="3">
    <location>
        <position position="184"/>
    </location>
</feature>
<proteinExistence type="predicted"/>
<dbReference type="SUPFAM" id="SSF51735">
    <property type="entry name" value="NAD(P)-binding Rossmann-fold domains"/>
    <property type="match status" value="1"/>
</dbReference>
<evidence type="ECO:0000313" key="3">
    <source>
        <dbReference type="EMBL" id="GAH74597.1"/>
    </source>
</evidence>
<feature type="domain" description="Glyceraldehyde 3-phosphate dehydrogenase NAD(P) binding" evidence="2">
    <location>
        <begin position="3"/>
        <end position="154"/>
    </location>
</feature>
<keyword evidence="1" id="KW-0560">Oxidoreductase</keyword>
<dbReference type="InterPro" id="IPR020828">
    <property type="entry name" value="GlycerAld_3-P_DH_NAD(P)-bd"/>
</dbReference>
<dbReference type="GO" id="GO:0051287">
    <property type="term" value="F:NAD binding"/>
    <property type="evidence" value="ECO:0007669"/>
    <property type="project" value="InterPro"/>
</dbReference>
<dbReference type="CDD" id="cd05214">
    <property type="entry name" value="GAPDH_I_N"/>
    <property type="match status" value="1"/>
</dbReference>
<dbReference type="Pfam" id="PF00044">
    <property type="entry name" value="Gp_dh_N"/>
    <property type="match status" value="1"/>
</dbReference>
<reference evidence="3" key="1">
    <citation type="journal article" date="2014" name="Front. Microbiol.">
        <title>High frequency of phylogenetically diverse reductive dehalogenase-homologous genes in deep subseafloor sedimentary metagenomes.</title>
        <authorList>
            <person name="Kawai M."/>
            <person name="Futagami T."/>
            <person name="Toyoda A."/>
            <person name="Takaki Y."/>
            <person name="Nishi S."/>
            <person name="Hori S."/>
            <person name="Arai W."/>
            <person name="Tsubouchi T."/>
            <person name="Morono Y."/>
            <person name="Uchiyama I."/>
            <person name="Ito T."/>
            <person name="Fujiyama A."/>
            <person name="Inagaki F."/>
            <person name="Takami H."/>
        </authorList>
    </citation>
    <scope>NUCLEOTIDE SEQUENCE</scope>
    <source>
        <strain evidence="3">Expedition CK06-06</strain>
    </source>
</reference>
<dbReference type="InterPro" id="IPR020830">
    <property type="entry name" value="GlycerAld_3-P_DH_AS"/>
</dbReference>
<dbReference type="PROSITE" id="PS00071">
    <property type="entry name" value="GAPDH"/>
    <property type="match status" value="1"/>
</dbReference>
<dbReference type="PRINTS" id="PR00078">
    <property type="entry name" value="G3PDHDRGNASE"/>
</dbReference>
<dbReference type="Pfam" id="PF02800">
    <property type="entry name" value="Gp_dh_C"/>
    <property type="match status" value="1"/>
</dbReference>
<gene>
    <name evidence="3" type="ORF">S03H2_51631</name>
</gene>
<dbReference type="GO" id="GO:0016620">
    <property type="term" value="F:oxidoreductase activity, acting on the aldehyde or oxo group of donors, NAD or NADP as acceptor"/>
    <property type="evidence" value="ECO:0007669"/>
    <property type="project" value="InterPro"/>
</dbReference>
<dbReference type="InterPro" id="IPR020829">
    <property type="entry name" value="GlycerAld_3-P_DH_cat"/>
</dbReference>